<gene>
    <name evidence="1" type="ORF">tloyanaT_25960</name>
</gene>
<dbReference type="Proteomes" id="UP001157134">
    <property type="component" value="Unassembled WGS sequence"/>
</dbReference>
<sequence>MKTLKACLIWLANIALALLAVLILGGAISLEQYVIGAWS</sequence>
<accession>A0ABQ6HE36</accession>
<keyword evidence="2" id="KW-1185">Reference proteome</keyword>
<proteinExistence type="predicted"/>
<evidence type="ECO:0000313" key="1">
    <source>
        <dbReference type="EMBL" id="GLX86343.1"/>
    </source>
</evidence>
<name>A0ABQ6HE36_9GAMM</name>
<reference evidence="1 2" key="1">
    <citation type="submission" date="2023-03" db="EMBL/GenBank/DDBJ databases">
        <title>Thalassotalea loyana LMG 22536T draft genome sequence.</title>
        <authorList>
            <person name="Sawabe T."/>
        </authorList>
    </citation>
    <scope>NUCLEOTIDE SEQUENCE [LARGE SCALE GENOMIC DNA]</scope>
    <source>
        <strain evidence="1 2">LMG 22536</strain>
    </source>
</reference>
<evidence type="ECO:0000313" key="2">
    <source>
        <dbReference type="Proteomes" id="UP001157134"/>
    </source>
</evidence>
<evidence type="ECO:0008006" key="3">
    <source>
        <dbReference type="Google" id="ProtNLM"/>
    </source>
</evidence>
<protein>
    <recommendedName>
        <fullName evidence="3">Protease HtpX</fullName>
    </recommendedName>
</protein>
<dbReference type="EMBL" id="BSSV01000006">
    <property type="protein sequence ID" value="GLX86343.1"/>
    <property type="molecule type" value="Genomic_DNA"/>
</dbReference>
<organism evidence="1 2">
    <name type="scientific">Thalassotalea loyana</name>
    <dbReference type="NCBI Taxonomy" id="280483"/>
    <lineage>
        <taxon>Bacteria</taxon>
        <taxon>Pseudomonadati</taxon>
        <taxon>Pseudomonadota</taxon>
        <taxon>Gammaproteobacteria</taxon>
        <taxon>Alteromonadales</taxon>
        <taxon>Colwelliaceae</taxon>
        <taxon>Thalassotalea</taxon>
    </lineage>
</organism>
<comment type="caution">
    <text evidence="1">The sequence shown here is derived from an EMBL/GenBank/DDBJ whole genome shotgun (WGS) entry which is preliminary data.</text>
</comment>